<comment type="caution">
    <text evidence="2">The sequence shown here is derived from an EMBL/GenBank/DDBJ whole genome shotgun (WGS) entry which is preliminary data.</text>
</comment>
<evidence type="ECO:0000256" key="1">
    <source>
        <dbReference type="SAM" id="Phobius"/>
    </source>
</evidence>
<feature type="transmembrane region" description="Helical" evidence="1">
    <location>
        <begin position="12"/>
        <end position="30"/>
    </location>
</feature>
<reference evidence="3" key="1">
    <citation type="submission" date="2021-01" db="EMBL/GenBank/DDBJ databases">
        <title>Draft genome sequence of Nasalis larvatus strain YZ03.</title>
        <authorList>
            <person name="Suzuki-Hashido N."/>
            <person name="Tsuchida S."/>
            <person name="Hayakawa T."/>
        </authorList>
    </citation>
    <scope>NUCLEOTIDE SEQUENCE [LARGE SCALE GENOMIC DNA]</scope>
    <source>
        <strain evidence="3">YZ03</strain>
    </source>
</reference>
<gene>
    <name evidence="2" type="ORF">lacNasYZ03_06120</name>
</gene>
<keyword evidence="1" id="KW-0812">Transmembrane</keyword>
<feature type="transmembrane region" description="Helical" evidence="1">
    <location>
        <begin position="143"/>
        <end position="161"/>
    </location>
</feature>
<sequence length="176" mass="19727">MKLIFWNPKAKTVWGMMLFLALIAPVISPIKNMFGIGLAGFYTYLIQLPACLIILSYDLALRKSRELVELRQSLAKVYVKILQFNLLVASLFYISQLVTCYLFGARIAGAAEFRLTIIILLAKFLILLLTTSLYAYSFMLAKGWPLLAAATLLPLLYHYLIELGPLYGALRAIGSL</sequence>
<keyword evidence="1" id="KW-0472">Membrane</keyword>
<organism evidence="2 3">
    <name type="scientific">Lactobacillus nasalidis</name>
    <dbReference type="NCBI Taxonomy" id="2797258"/>
    <lineage>
        <taxon>Bacteria</taxon>
        <taxon>Bacillati</taxon>
        <taxon>Bacillota</taxon>
        <taxon>Bacilli</taxon>
        <taxon>Lactobacillales</taxon>
        <taxon>Lactobacillaceae</taxon>
        <taxon>Lactobacillus</taxon>
    </lineage>
</organism>
<keyword evidence="3" id="KW-1185">Reference proteome</keyword>
<dbReference type="RefSeq" id="WP_201330396.1">
    <property type="nucleotide sequence ID" value="NZ_BOCG01000535.1"/>
</dbReference>
<dbReference type="EMBL" id="BOCI01000153">
    <property type="protein sequence ID" value="GHW00925.1"/>
    <property type="molecule type" value="Genomic_DNA"/>
</dbReference>
<feature type="transmembrane region" description="Helical" evidence="1">
    <location>
        <begin position="81"/>
        <end position="104"/>
    </location>
</feature>
<evidence type="ECO:0000313" key="3">
    <source>
        <dbReference type="Proteomes" id="UP000616547"/>
    </source>
</evidence>
<keyword evidence="1" id="KW-1133">Transmembrane helix</keyword>
<feature type="transmembrane region" description="Helical" evidence="1">
    <location>
        <begin position="36"/>
        <end position="60"/>
    </location>
</feature>
<feature type="transmembrane region" description="Helical" evidence="1">
    <location>
        <begin position="116"/>
        <end position="136"/>
    </location>
</feature>
<dbReference type="Proteomes" id="UP000616547">
    <property type="component" value="Unassembled WGS sequence"/>
</dbReference>
<protein>
    <submittedName>
        <fullName evidence="2">Uncharacterized protein</fullName>
    </submittedName>
</protein>
<evidence type="ECO:0000313" key="2">
    <source>
        <dbReference type="EMBL" id="GHW00925.1"/>
    </source>
</evidence>
<accession>A0ABQ3W6B2</accession>
<proteinExistence type="predicted"/>
<name>A0ABQ3W6B2_9LACO</name>